<evidence type="ECO:0000256" key="3">
    <source>
        <dbReference type="ARBA" id="ARBA00023002"/>
    </source>
</evidence>
<dbReference type="AlphaFoldDB" id="A0A9W8Q1I1"/>
<dbReference type="InterPro" id="IPR008927">
    <property type="entry name" value="6-PGluconate_DH-like_C_sf"/>
</dbReference>
<evidence type="ECO:0000313" key="7">
    <source>
        <dbReference type="Proteomes" id="UP001144673"/>
    </source>
</evidence>
<feature type="domain" description="Ketopantoate reductase C-terminal" evidence="5">
    <location>
        <begin position="312"/>
        <end position="460"/>
    </location>
</feature>
<keyword evidence="3" id="KW-0560">Oxidoreductase</keyword>
<comment type="similarity">
    <text evidence="1">Belongs to the ketopantoate reductase family.</text>
</comment>
<evidence type="ECO:0000256" key="1">
    <source>
        <dbReference type="ARBA" id="ARBA00007870"/>
    </source>
</evidence>
<dbReference type="EMBL" id="JAJHUN010000011">
    <property type="protein sequence ID" value="KAJ4144608.1"/>
    <property type="molecule type" value="Genomic_DNA"/>
</dbReference>
<evidence type="ECO:0000259" key="4">
    <source>
        <dbReference type="Pfam" id="PF02558"/>
    </source>
</evidence>
<dbReference type="KEGG" id="amus:LMH87_003485"/>
<sequence length="478" mass="51351">MWGKASHPLLSSCSRLTPSSPHAAWAGIAASRRMVSRVTAPAWLSSLLKENNPAPKLYAWTPAHLGLSTGSPPSSSSLSTQPPAADDARRRLHILGLGNLGRLYALYIRSRADPPPITLIVHRKELLSQWHESNGIEITTHHGQVHTCKDFDIEWWTEEKPPSQTGRLAPPVREAADGGAIQNLLVTTKAQAALPEVDRMRRYLGAQTSVAFAQNGMSKLWPPHGAAYMAARFPAGDGFNALLCVTNHGLYSTGAFRSVFASPADAYLGPVLLQSTAGAAAAPPSAAYLTSQVTSTPVLAAKAFSSLDVWVLQLEKLIINTCINPLTAILRCKTGGLFAAPDGVPAQVMDLMLASSSRILQALVADPSNEAILATDTQGRSVAALRAELTARFAQPRLRDMLHRGGLRVKDNKSSMLQDVEAGKPTTEIRDFNGWLVDMAAYLGDDAIDVGVHEKVIDLVERRVVMDEQQLAAHILAA</sequence>
<dbReference type="InterPro" id="IPR013752">
    <property type="entry name" value="KPA_reductase"/>
</dbReference>
<keyword evidence="7" id="KW-1185">Reference proteome</keyword>
<organism evidence="6 7">
    <name type="scientific">Akanthomyces muscarius</name>
    <name type="common">Entomopathogenic fungus</name>
    <name type="synonym">Lecanicillium muscarium</name>
    <dbReference type="NCBI Taxonomy" id="2231603"/>
    <lineage>
        <taxon>Eukaryota</taxon>
        <taxon>Fungi</taxon>
        <taxon>Dikarya</taxon>
        <taxon>Ascomycota</taxon>
        <taxon>Pezizomycotina</taxon>
        <taxon>Sordariomycetes</taxon>
        <taxon>Hypocreomycetidae</taxon>
        <taxon>Hypocreales</taxon>
        <taxon>Cordycipitaceae</taxon>
        <taxon>Akanthomyces</taxon>
    </lineage>
</organism>
<comment type="caution">
    <text evidence="6">The sequence shown here is derived from an EMBL/GenBank/DDBJ whole genome shotgun (WGS) entry which is preliminary data.</text>
</comment>
<dbReference type="Proteomes" id="UP001144673">
    <property type="component" value="Chromosome 2"/>
</dbReference>
<evidence type="ECO:0000259" key="5">
    <source>
        <dbReference type="Pfam" id="PF08546"/>
    </source>
</evidence>
<dbReference type="GO" id="GO:0050661">
    <property type="term" value="F:NADP binding"/>
    <property type="evidence" value="ECO:0007669"/>
    <property type="project" value="TreeGrafter"/>
</dbReference>
<evidence type="ECO:0000256" key="2">
    <source>
        <dbReference type="ARBA" id="ARBA00022857"/>
    </source>
</evidence>
<dbReference type="InterPro" id="IPR013328">
    <property type="entry name" value="6PGD_dom2"/>
</dbReference>
<dbReference type="InterPro" id="IPR013332">
    <property type="entry name" value="KPR_N"/>
</dbReference>
<accession>A0A9W8Q1I1</accession>
<reference evidence="6" key="1">
    <citation type="journal article" date="2023" name="Access Microbiol">
        <title>De-novo genome assembly for Akanthomyces muscarius, a biocontrol agent of insect agricultural pests.</title>
        <authorList>
            <person name="Erdos Z."/>
            <person name="Studholme D.J."/>
            <person name="Raymond B."/>
            <person name="Sharma M."/>
        </authorList>
    </citation>
    <scope>NUCLEOTIDE SEQUENCE</scope>
    <source>
        <strain evidence="6">Ve6</strain>
    </source>
</reference>
<feature type="domain" description="Ketopantoate reductase N-terminal" evidence="4">
    <location>
        <begin position="93"/>
        <end position="270"/>
    </location>
</feature>
<dbReference type="PANTHER" id="PTHR43765">
    <property type="entry name" value="2-DEHYDROPANTOATE 2-REDUCTASE-RELATED"/>
    <property type="match status" value="1"/>
</dbReference>
<dbReference type="PANTHER" id="PTHR43765:SF2">
    <property type="entry name" value="2-DEHYDROPANTOATE 2-REDUCTASE"/>
    <property type="match status" value="1"/>
</dbReference>
<proteinExistence type="inferred from homology"/>
<evidence type="ECO:0000313" key="6">
    <source>
        <dbReference type="EMBL" id="KAJ4144608.1"/>
    </source>
</evidence>
<dbReference type="Gene3D" id="3.40.50.720">
    <property type="entry name" value="NAD(P)-binding Rossmann-like Domain"/>
    <property type="match status" value="1"/>
</dbReference>
<dbReference type="InterPro" id="IPR050838">
    <property type="entry name" value="Ketopantoate_reductase"/>
</dbReference>
<keyword evidence="2" id="KW-0521">NADP</keyword>
<dbReference type="RefSeq" id="XP_056048278.1">
    <property type="nucleotide sequence ID" value="XM_056193616.1"/>
</dbReference>
<dbReference type="GO" id="GO:0005739">
    <property type="term" value="C:mitochondrion"/>
    <property type="evidence" value="ECO:0007669"/>
    <property type="project" value="TreeGrafter"/>
</dbReference>
<dbReference type="Pfam" id="PF08546">
    <property type="entry name" value="ApbA_C"/>
    <property type="match status" value="1"/>
</dbReference>
<dbReference type="SUPFAM" id="SSF48179">
    <property type="entry name" value="6-phosphogluconate dehydrogenase C-terminal domain-like"/>
    <property type="match status" value="1"/>
</dbReference>
<name>A0A9W8Q1I1_AKAMU</name>
<dbReference type="Gene3D" id="1.10.1040.10">
    <property type="entry name" value="N-(1-d-carboxylethyl)-l-norvaline Dehydrogenase, domain 2"/>
    <property type="match status" value="1"/>
</dbReference>
<protein>
    <recommendedName>
        <fullName evidence="8">2-dehydropantoate 2-reductase</fullName>
    </recommendedName>
</protein>
<dbReference type="Pfam" id="PF02558">
    <property type="entry name" value="ApbA"/>
    <property type="match status" value="1"/>
</dbReference>
<dbReference type="GeneID" id="80890644"/>
<evidence type="ECO:0008006" key="8">
    <source>
        <dbReference type="Google" id="ProtNLM"/>
    </source>
</evidence>
<dbReference type="GO" id="GO:0008677">
    <property type="term" value="F:2-dehydropantoate 2-reductase activity"/>
    <property type="evidence" value="ECO:0007669"/>
    <property type="project" value="TreeGrafter"/>
</dbReference>
<gene>
    <name evidence="6" type="ORF">LMH87_003485</name>
</gene>